<evidence type="ECO:0000313" key="2">
    <source>
        <dbReference type="EMBL" id="GAA0142930.1"/>
    </source>
</evidence>
<sequence length="101" mass="11033">MSAKNALNETQKTVTPVDQSTLVNGLDLVNSATNQGGETSRTTEEHRVPPLSSINHGKLTNAEAVGQRKSSKMKLTFIPPEVVNGKPVVKYQSRYKKVEIL</sequence>
<accession>A0AAV3NU57</accession>
<feature type="region of interest" description="Disordered" evidence="1">
    <location>
        <begin position="29"/>
        <end position="70"/>
    </location>
</feature>
<gene>
    <name evidence="2" type="ORF">LIER_03724</name>
</gene>
<name>A0AAV3NU57_LITER</name>
<evidence type="ECO:0000313" key="3">
    <source>
        <dbReference type="Proteomes" id="UP001454036"/>
    </source>
</evidence>
<proteinExistence type="predicted"/>
<dbReference type="Proteomes" id="UP001454036">
    <property type="component" value="Unassembled WGS sequence"/>
</dbReference>
<dbReference type="EMBL" id="BAABME010000456">
    <property type="protein sequence ID" value="GAA0142930.1"/>
    <property type="molecule type" value="Genomic_DNA"/>
</dbReference>
<comment type="caution">
    <text evidence="2">The sequence shown here is derived from an EMBL/GenBank/DDBJ whole genome shotgun (WGS) entry which is preliminary data.</text>
</comment>
<organism evidence="2 3">
    <name type="scientific">Lithospermum erythrorhizon</name>
    <name type="common">Purple gromwell</name>
    <name type="synonym">Lithospermum officinale var. erythrorhizon</name>
    <dbReference type="NCBI Taxonomy" id="34254"/>
    <lineage>
        <taxon>Eukaryota</taxon>
        <taxon>Viridiplantae</taxon>
        <taxon>Streptophyta</taxon>
        <taxon>Embryophyta</taxon>
        <taxon>Tracheophyta</taxon>
        <taxon>Spermatophyta</taxon>
        <taxon>Magnoliopsida</taxon>
        <taxon>eudicotyledons</taxon>
        <taxon>Gunneridae</taxon>
        <taxon>Pentapetalae</taxon>
        <taxon>asterids</taxon>
        <taxon>lamiids</taxon>
        <taxon>Boraginales</taxon>
        <taxon>Boraginaceae</taxon>
        <taxon>Boraginoideae</taxon>
        <taxon>Lithospermeae</taxon>
        <taxon>Lithospermum</taxon>
    </lineage>
</organism>
<reference evidence="2 3" key="1">
    <citation type="submission" date="2024-01" db="EMBL/GenBank/DDBJ databases">
        <title>The complete chloroplast genome sequence of Lithospermum erythrorhizon: insights into the phylogenetic relationship among Boraginaceae species and the maternal lineages of purple gromwells.</title>
        <authorList>
            <person name="Okada T."/>
            <person name="Watanabe K."/>
        </authorList>
    </citation>
    <scope>NUCLEOTIDE SEQUENCE [LARGE SCALE GENOMIC DNA]</scope>
</reference>
<protein>
    <submittedName>
        <fullName evidence="2">Uncharacterized protein</fullName>
    </submittedName>
</protein>
<dbReference type="AlphaFoldDB" id="A0AAV3NU57"/>
<feature type="compositionally biased region" description="Polar residues" evidence="1">
    <location>
        <begin position="30"/>
        <end position="40"/>
    </location>
</feature>
<evidence type="ECO:0000256" key="1">
    <source>
        <dbReference type="SAM" id="MobiDB-lite"/>
    </source>
</evidence>
<keyword evidence="3" id="KW-1185">Reference proteome</keyword>